<dbReference type="EMBL" id="AP026708">
    <property type="protein sequence ID" value="BDQ34562.1"/>
    <property type="molecule type" value="Genomic_DNA"/>
</dbReference>
<keyword evidence="2" id="KW-1185">Reference proteome</keyword>
<evidence type="ECO:0000313" key="2">
    <source>
        <dbReference type="Proteomes" id="UP001061361"/>
    </source>
</evidence>
<dbReference type="Proteomes" id="UP001061361">
    <property type="component" value="Chromosome"/>
</dbReference>
<name>A0ABM8ATH1_9BACT</name>
<evidence type="ECO:0000313" key="1">
    <source>
        <dbReference type="EMBL" id="BDQ34562.1"/>
    </source>
</evidence>
<sequence>MDAVREDVDLFFSTIHGSRSLKDHYYLNGVGGGIELEFELAVCEELGFDSSSEDCIKYLRCRYGKSAMCTSYSMTAESSVIPVVPKDAPKKIVVEYLGAEQIPNMLVHVEVDGHVFVFSRVADKDVAIQFGHLALVELDGQDIMPPPVALMEVFNSDPCRRILLDKQ</sequence>
<protein>
    <submittedName>
        <fullName evidence="1">Uncharacterized protein</fullName>
    </submittedName>
</protein>
<organism evidence="1 2">
    <name type="scientific">Pseudodesulfovibrio portus</name>
    <dbReference type="NCBI Taxonomy" id="231439"/>
    <lineage>
        <taxon>Bacteria</taxon>
        <taxon>Pseudomonadati</taxon>
        <taxon>Thermodesulfobacteriota</taxon>
        <taxon>Desulfovibrionia</taxon>
        <taxon>Desulfovibrionales</taxon>
        <taxon>Desulfovibrionaceae</taxon>
    </lineage>
</organism>
<accession>A0ABM8ATH1</accession>
<proteinExistence type="predicted"/>
<gene>
    <name evidence="1" type="ORF">JCM14722_21040</name>
</gene>
<reference evidence="1" key="1">
    <citation type="submission" date="2022-08" db="EMBL/GenBank/DDBJ databases">
        <title>Genome Sequence of the sulphate-reducing bacterium, Pseudodesulfovibrio portus JCM14722.</title>
        <authorList>
            <person name="Kondo R."/>
            <person name="Kataoka T."/>
        </authorList>
    </citation>
    <scope>NUCLEOTIDE SEQUENCE</scope>
    <source>
        <strain evidence="1">JCM 14722</strain>
    </source>
</reference>